<organism evidence="1 2">
    <name type="scientific">Entamoeba nuttalli</name>
    <dbReference type="NCBI Taxonomy" id="412467"/>
    <lineage>
        <taxon>Eukaryota</taxon>
        <taxon>Amoebozoa</taxon>
        <taxon>Evosea</taxon>
        <taxon>Archamoebae</taxon>
        <taxon>Mastigamoebida</taxon>
        <taxon>Entamoebidae</taxon>
        <taxon>Entamoeba</taxon>
    </lineage>
</organism>
<dbReference type="InterPro" id="IPR011989">
    <property type="entry name" value="ARM-like"/>
</dbReference>
<keyword evidence="2" id="KW-1185">Reference proteome</keyword>
<evidence type="ECO:0000313" key="1">
    <source>
        <dbReference type="EMBL" id="GAB1222962.1"/>
    </source>
</evidence>
<gene>
    <name evidence="1" type="ORF">ENUP19_0126G0027</name>
</gene>
<reference evidence="1 2" key="1">
    <citation type="journal article" date="2019" name="PLoS Negl. Trop. Dis.">
        <title>Whole genome sequencing of Entamoeba nuttalli reveals mammalian host-related molecular signatures and a novel octapeptide-repeat surface protein.</title>
        <authorList>
            <person name="Tanaka M."/>
            <person name="Makiuchi T."/>
            <person name="Komiyama T."/>
            <person name="Shiina T."/>
            <person name="Osaki K."/>
            <person name="Tachibana H."/>
        </authorList>
    </citation>
    <scope>NUCLEOTIDE SEQUENCE [LARGE SCALE GENOMIC DNA]</scope>
    <source>
        <strain evidence="1 2">P19-061405</strain>
    </source>
</reference>
<proteinExistence type="predicted"/>
<dbReference type="InterPro" id="IPR016024">
    <property type="entry name" value="ARM-type_fold"/>
</dbReference>
<protein>
    <recommendedName>
        <fullName evidence="3">Importin alpha</fullName>
    </recommendedName>
</protein>
<accession>A0ABQ0DJR5</accession>
<dbReference type="EMBL" id="BAAFRS010000126">
    <property type="protein sequence ID" value="GAB1222962.1"/>
    <property type="molecule type" value="Genomic_DNA"/>
</dbReference>
<evidence type="ECO:0008006" key="3">
    <source>
        <dbReference type="Google" id="ProtNLM"/>
    </source>
</evidence>
<sequence>MSFRVAPSLSSLCQTRNEMTKLLRTQRRQEILLNQRNNINILHESIQGLLLKIQKGIDVDENLKKLRTIIMKSKRNWNNEFIDNNGTQIVLIVLQNKQSSNQALEIILWILTAISSFENFDSQIIFSYNIFSIINPFITRFDNELRLTALWLLANLLGLAPSLSVVQVQDLLSSLCSCIQLYHQYPSTVDSCAACFKRIIEHSIYPYEYFHQILTLFLNTRPLSNTFVDCLSLLITQKPYCKPLLSKSQLLPTITYFLFTKNNFLFHSILNFFTELSMLNENLGKTCISKEAVNKMVVLLKELLNGPQHNENDISQLLVIFGNLTMFYLDFNTELVEIIQTVISKSHYFTIKELQSLIFFLNNLVLHANEQFKLTLCCLPIFELYGIFLLQLFCSNDFLIQTLTRIKELLIVCMFKGFDVLKLLNESALEVGICKLEYHFCKQVSQMAVSIEELFIQTTTQHDWMDLD</sequence>
<name>A0ABQ0DJR5_9EUKA</name>
<dbReference type="Proteomes" id="UP001628156">
    <property type="component" value="Unassembled WGS sequence"/>
</dbReference>
<evidence type="ECO:0000313" key="2">
    <source>
        <dbReference type="Proteomes" id="UP001628156"/>
    </source>
</evidence>
<dbReference type="SUPFAM" id="SSF48371">
    <property type="entry name" value="ARM repeat"/>
    <property type="match status" value="1"/>
</dbReference>
<comment type="caution">
    <text evidence="1">The sequence shown here is derived from an EMBL/GenBank/DDBJ whole genome shotgun (WGS) entry which is preliminary data.</text>
</comment>
<dbReference type="Gene3D" id="1.25.10.10">
    <property type="entry name" value="Leucine-rich Repeat Variant"/>
    <property type="match status" value="1"/>
</dbReference>